<keyword evidence="2" id="KW-1185">Reference proteome</keyword>
<dbReference type="Proteomes" id="UP001283361">
    <property type="component" value="Unassembled WGS sequence"/>
</dbReference>
<dbReference type="EMBL" id="JAWDGP010003273">
    <property type="protein sequence ID" value="KAK3775799.1"/>
    <property type="molecule type" value="Genomic_DNA"/>
</dbReference>
<evidence type="ECO:0000313" key="2">
    <source>
        <dbReference type="Proteomes" id="UP001283361"/>
    </source>
</evidence>
<protein>
    <submittedName>
        <fullName evidence="1">Uncharacterized protein</fullName>
    </submittedName>
</protein>
<name>A0AAE1DM94_9GAST</name>
<dbReference type="AlphaFoldDB" id="A0AAE1DM94"/>
<reference evidence="1" key="1">
    <citation type="journal article" date="2023" name="G3 (Bethesda)">
        <title>A reference genome for the long-term kleptoplast-retaining sea slug Elysia crispata morphotype clarki.</title>
        <authorList>
            <person name="Eastman K.E."/>
            <person name="Pendleton A.L."/>
            <person name="Shaikh M.A."/>
            <person name="Suttiyut T."/>
            <person name="Ogas R."/>
            <person name="Tomko P."/>
            <person name="Gavelis G."/>
            <person name="Widhalm J.R."/>
            <person name="Wisecaver J.H."/>
        </authorList>
    </citation>
    <scope>NUCLEOTIDE SEQUENCE</scope>
    <source>
        <strain evidence="1">ECLA1</strain>
    </source>
</reference>
<accession>A0AAE1DM94</accession>
<gene>
    <name evidence="1" type="ORF">RRG08_047987</name>
</gene>
<organism evidence="1 2">
    <name type="scientific">Elysia crispata</name>
    <name type="common">lettuce slug</name>
    <dbReference type="NCBI Taxonomy" id="231223"/>
    <lineage>
        <taxon>Eukaryota</taxon>
        <taxon>Metazoa</taxon>
        <taxon>Spiralia</taxon>
        <taxon>Lophotrochozoa</taxon>
        <taxon>Mollusca</taxon>
        <taxon>Gastropoda</taxon>
        <taxon>Heterobranchia</taxon>
        <taxon>Euthyneura</taxon>
        <taxon>Panpulmonata</taxon>
        <taxon>Sacoglossa</taxon>
        <taxon>Placobranchoidea</taxon>
        <taxon>Plakobranchidae</taxon>
        <taxon>Elysia</taxon>
    </lineage>
</organism>
<evidence type="ECO:0000313" key="1">
    <source>
        <dbReference type="EMBL" id="KAK3775799.1"/>
    </source>
</evidence>
<sequence>MFCFAQKISIDPSSYFKDSNSWRCGKVECQVCLVLLREKNSEAKFEKENKLRHGTTWENRSTGRCSNWEQVGPLPVGVLLPVELSGGVLLSSDLFVQRVVYPVLQLSPAFQQITPQTEVASEKSQVFVPHTITQLNWSLFHVCRARIS</sequence>
<comment type="caution">
    <text evidence="1">The sequence shown here is derived from an EMBL/GenBank/DDBJ whole genome shotgun (WGS) entry which is preliminary data.</text>
</comment>
<proteinExistence type="predicted"/>